<feature type="binding site" evidence="5">
    <location>
        <position position="225"/>
    </location>
    <ligand>
        <name>(2E)-4-hydroxy-3-methylbut-2-enyl diphosphate</name>
        <dbReference type="ChEBI" id="CHEBI:128753"/>
    </ligand>
</feature>
<dbReference type="HAMAP" id="MF_00191">
    <property type="entry name" value="IspH"/>
    <property type="match status" value="1"/>
</dbReference>
<comment type="caution">
    <text evidence="6">The sequence shown here is derived from an EMBL/GenBank/DDBJ whole genome shotgun (WGS) entry which is preliminary data.</text>
</comment>
<keyword evidence="4 5" id="KW-0411">Iron-sulfur</keyword>
<dbReference type="NCBIfam" id="TIGR00216">
    <property type="entry name" value="ispH_lytB"/>
    <property type="match status" value="1"/>
</dbReference>
<feature type="binding site" evidence="5">
    <location>
        <position position="127"/>
    </location>
    <ligand>
        <name>(2E)-4-hydroxy-3-methylbut-2-enyl diphosphate</name>
        <dbReference type="ChEBI" id="CHEBI:128753"/>
    </ligand>
</feature>
<comment type="cofactor">
    <cofactor evidence="5">
        <name>[4Fe-4S] cluster</name>
        <dbReference type="ChEBI" id="CHEBI:49883"/>
    </cofactor>
    <text evidence="5">Binds 1 [4Fe-4S] cluster per subunit.</text>
</comment>
<dbReference type="NCBIfam" id="NF002190">
    <property type="entry name" value="PRK01045.1-4"/>
    <property type="match status" value="1"/>
</dbReference>
<feature type="binding site" evidence="5">
    <location>
        <position position="44"/>
    </location>
    <ligand>
        <name>isopentenyl diphosphate</name>
        <dbReference type="ChEBI" id="CHEBI:128769"/>
    </ligand>
</feature>
<feature type="binding site" evidence="5">
    <location>
        <position position="77"/>
    </location>
    <ligand>
        <name>(2E)-4-hydroxy-3-methylbut-2-enyl diphosphate</name>
        <dbReference type="ChEBI" id="CHEBI:128753"/>
    </ligand>
</feature>
<feature type="binding site" evidence="5">
    <location>
        <position position="226"/>
    </location>
    <ligand>
        <name>(2E)-4-hydroxy-3-methylbut-2-enyl diphosphate</name>
        <dbReference type="ChEBI" id="CHEBI:128753"/>
    </ligand>
</feature>
<feature type="binding site" evidence="5">
    <location>
        <position position="197"/>
    </location>
    <ligand>
        <name>[4Fe-4S] cluster</name>
        <dbReference type="ChEBI" id="CHEBI:49883"/>
    </ligand>
</feature>
<dbReference type="GO" id="GO:0019288">
    <property type="term" value="P:isopentenyl diphosphate biosynthetic process, methylerythritol 4-phosphate pathway"/>
    <property type="evidence" value="ECO:0007669"/>
    <property type="project" value="UniProtKB-UniRule"/>
</dbReference>
<sequence>MAIDEMVLAKPRGFCAGVDRAIEIVEKALELFDKPVYVRKEIVHNRHVVTALQEQGAVFVDELDEVPDGTTLIFSAHGVAPSVWQAAEAKDLRVIDATCPLVTKVHLEVLRYAKRDYTIVLIGHEDHDEVIGTRGEAPDHIQVISTVEDIDKLEVPDPSKIVCLTQTTLSMDDTADVINGLRQAYPQMVTPSKDDICYATQNRQQAVKAMTEMVDLVLVIGASNSSNSNRLREVAEVAGVRAYLINQVSDITPEMVASANRVGITAGASTPEFLVQEVITYCQELGAQTTQELTVVEENVKFLLPSELVQLS</sequence>
<dbReference type="UniPathway" id="UPA00056">
    <property type="reaction ID" value="UER00097"/>
</dbReference>
<feature type="binding site" evidence="5">
    <location>
        <position position="226"/>
    </location>
    <ligand>
        <name>dimethylallyl diphosphate</name>
        <dbReference type="ChEBI" id="CHEBI:57623"/>
    </ligand>
</feature>
<feature type="binding site" evidence="5">
    <location>
        <position position="44"/>
    </location>
    <ligand>
        <name>(2E)-4-hydroxy-3-methylbut-2-enyl diphosphate</name>
        <dbReference type="ChEBI" id="CHEBI:128753"/>
    </ligand>
</feature>
<feature type="binding site" evidence="5">
    <location>
        <position position="167"/>
    </location>
    <ligand>
        <name>(2E)-4-hydroxy-3-methylbut-2-enyl diphosphate</name>
        <dbReference type="ChEBI" id="CHEBI:128753"/>
    </ligand>
</feature>
<evidence type="ECO:0000256" key="1">
    <source>
        <dbReference type="ARBA" id="ARBA00022485"/>
    </source>
</evidence>
<dbReference type="Gene3D" id="3.40.1010.20">
    <property type="entry name" value="4-hydroxy-3-methylbut-2-enyl diphosphate reductase, catalytic domain"/>
    <property type="match status" value="2"/>
</dbReference>
<feature type="binding site" evidence="5">
    <location>
        <position position="127"/>
    </location>
    <ligand>
        <name>isopentenyl diphosphate</name>
        <dbReference type="ChEBI" id="CHEBI:128769"/>
    </ligand>
</feature>
<feature type="binding site" evidence="5">
    <location>
        <position position="226"/>
    </location>
    <ligand>
        <name>isopentenyl diphosphate</name>
        <dbReference type="ChEBI" id="CHEBI:128769"/>
    </ligand>
</feature>
<dbReference type="GO" id="GO:0016114">
    <property type="term" value="P:terpenoid biosynthetic process"/>
    <property type="evidence" value="ECO:0007669"/>
    <property type="project" value="UniProtKB-UniRule"/>
</dbReference>
<feature type="binding site" evidence="5">
    <location>
        <position position="227"/>
    </location>
    <ligand>
        <name>isopentenyl diphosphate</name>
        <dbReference type="ChEBI" id="CHEBI:128769"/>
    </ligand>
</feature>
<dbReference type="NCBIfam" id="NF002188">
    <property type="entry name" value="PRK01045.1-2"/>
    <property type="match status" value="1"/>
</dbReference>
<dbReference type="PANTHER" id="PTHR30426">
    <property type="entry name" value="4-HYDROXY-3-METHYLBUT-2-ENYL DIPHOSPHATE REDUCTASE"/>
    <property type="match status" value="1"/>
</dbReference>
<feature type="binding site" evidence="5">
    <location>
        <position position="225"/>
    </location>
    <ligand>
        <name>dimethylallyl diphosphate</name>
        <dbReference type="ChEBI" id="CHEBI:57623"/>
    </ligand>
</feature>
<dbReference type="PANTHER" id="PTHR30426:SF0">
    <property type="entry name" value="4-HYDROXY-3-METHYLBUT-2-ENYL DIPHOSPHATE REDUCTASE"/>
    <property type="match status" value="1"/>
</dbReference>
<comment type="pathway">
    <text evidence="5">Isoprenoid biosynthesis; isopentenyl diphosphate biosynthesis via DXP pathway; isopentenyl diphosphate from 1-deoxy-D-xylulose 5-phosphate: step 6/6.</text>
</comment>
<dbReference type="AlphaFoldDB" id="W4LNU0"/>
<evidence type="ECO:0000256" key="5">
    <source>
        <dbReference type="HAMAP-Rule" id="MF_00191"/>
    </source>
</evidence>
<comment type="similarity">
    <text evidence="5">Belongs to the IspH family.</text>
</comment>
<accession>W4LNU0</accession>
<feature type="binding site" evidence="5">
    <location>
        <position position="227"/>
    </location>
    <ligand>
        <name>dimethylallyl diphosphate</name>
        <dbReference type="ChEBI" id="CHEBI:57623"/>
    </ligand>
</feature>
<comment type="catalytic activity">
    <reaction evidence="5">
        <text>dimethylallyl diphosphate + 2 oxidized [2Fe-2S]-[ferredoxin] + H2O = (2E)-4-hydroxy-3-methylbut-2-enyl diphosphate + 2 reduced [2Fe-2S]-[ferredoxin] + 2 H(+)</text>
        <dbReference type="Rhea" id="RHEA:24825"/>
        <dbReference type="Rhea" id="RHEA-COMP:10000"/>
        <dbReference type="Rhea" id="RHEA-COMP:10001"/>
        <dbReference type="ChEBI" id="CHEBI:15377"/>
        <dbReference type="ChEBI" id="CHEBI:15378"/>
        <dbReference type="ChEBI" id="CHEBI:33737"/>
        <dbReference type="ChEBI" id="CHEBI:33738"/>
        <dbReference type="ChEBI" id="CHEBI:57623"/>
        <dbReference type="ChEBI" id="CHEBI:128753"/>
        <dbReference type="EC" id="1.17.7.4"/>
    </reaction>
</comment>
<dbReference type="Pfam" id="PF02401">
    <property type="entry name" value="LYTB"/>
    <property type="match status" value="1"/>
</dbReference>
<dbReference type="PATRIC" id="fig|1429438.4.peg.2848"/>
<feature type="binding site" evidence="5">
    <location>
        <position position="225"/>
    </location>
    <ligand>
        <name>isopentenyl diphosphate</name>
        <dbReference type="ChEBI" id="CHEBI:128769"/>
    </ligand>
</feature>
<feature type="binding site" evidence="5">
    <location>
        <position position="44"/>
    </location>
    <ligand>
        <name>dimethylallyl diphosphate</name>
        <dbReference type="ChEBI" id="CHEBI:57623"/>
    </ligand>
</feature>
<feature type="binding site" evidence="5">
    <location>
        <position position="269"/>
    </location>
    <ligand>
        <name>isopentenyl diphosphate</name>
        <dbReference type="ChEBI" id="CHEBI:128769"/>
    </ligand>
</feature>
<keyword evidence="5" id="KW-0560">Oxidoreductase</keyword>
<keyword evidence="7" id="KW-1185">Reference proteome</keyword>
<reference evidence="6 7" key="1">
    <citation type="journal article" date="2014" name="Nature">
        <title>An environmental bacterial taxon with a large and distinct metabolic repertoire.</title>
        <authorList>
            <person name="Wilson M.C."/>
            <person name="Mori T."/>
            <person name="Ruckert C."/>
            <person name="Uria A.R."/>
            <person name="Helf M.J."/>
            <person name="Takada K."/>
            <person name="Gernert C."/>
            <person name="Steffens U.A."/>
            <person name="Heycke N."/>
            <person name="Schmitt S."/>
            <person name="Rinke C."/>
            <person name="Helfrich E.J."/>
            <person name="Brachmann A.O."/>
            <person name="Gurgui C."/>
            <person name="Wakimoto T."/>
            <person name="Kracht M."/>
            <person name="Crusemann M."/>
            <person name="Hentschel U."/>
            <person name="Abe I."/>
            <person name="Matsunaga S."/>
            <person name="Kalinowski J."/>
            <person name="Takeyama H."/>
            <person name="Piel J."/>
        </authorList>
    </citation>
    <scope>NUCLEOTIDE SEQUENCE [LARGE SCALE GENOMIC DNA]</scope>
    <source>
        <strain evidence="7">TSY1</strain>
    </source>
</reference>
<evidence type="ECO:0000313" key="6">
    <source>
        <dbReference type="EMBL" id="ETW99637.1"/>
    </source>
</evidence>
<proteinExistence type="inferred from homology"/>
<evidence type="ECO:0000256" key="3">
    <source>
        <dbReference type="ARBA" id="ARBA00023004"/>
    </source>
</evidence>
<dbReference type="GO" id="GO:0046872">
    <property type="term" value="F:metal ion binding"/>
    <property type="evidence" value="ECO:0007669"/>
    <property type="project" value="UniProtKB-KW"/>
</dbReference>
<feature type="binding site" evidence="5">
    <location>
        <position position="15"/>
    </location>
    <ligand>
        <name>[4Fe-4S] cluster</name>
        <dbReference type="ChEBI" id="CHEBI:49883"/>
    </ligand>
</feature>
<keyword evidence="2 5" id="KW-0479">Metal-binding</keyword>
<dbReference type="Gene3D" id="3.40.50.11270">
    <property type="match status" value="1"/>
</dbReference>
<evidence type="ECO:0000256" key="2">
    <source>
        <dbReference type="ARBA" id="ARBA00022723"/>
    </source>
</evidence>
<keyword evidence="1 5" id="KW-0004">4Fe-4S</keyword>
<dbReference type="EC" id="1.17.7.4" evidence="5"/>
<keyword evidence="5" id="KW-0414">Isoprene biosynthesis</keyword>
<feature type="binding site" evidence="5">
    <location>
        <position position="99"/>
    </location>
    <ligand>
        <name>[4Fe-4S] cluster</name>
        <dbReference type="ChEBI" id="CHEBI:49883"/>
    </ligand>
</feature>
<dbReference type="HOGENOM" id="CLU_027486_1_0_7"/>
<dbReference type="EMBL" id="AZHW01000422">
    <property type="protein sequence ID" value="ETW99637.1"/>
    <property type="molecule type" value="Genomic_DNA"/>
</dbReference>
<gene>
    <name evidence="5" type="primary">ispH</name>
    <name evidence="6" type="ORF">ETSY1_14285</name>
</gene>
<protein>
    <recommendedName>
        <fullName evidence="5">4-hydroxy-3-methylbut-2-enyl diphosphate reductase</fullName>
        <shortName evidence="5">HMBPP reductase</shortName>
        <ecNumber evidence="5">1.17.7.4</ecNumber>
    </recommendedName>
</protein>
<feature type="binding site" evidence="5">
    <location>
        <position position="77"/>
    </location>
    <ligand>
        <name>isopentenyl diphosphate</name>
        <dbReference type="ChEBI" id="CHEBI:128769"/>
    </ligand>
</feature>
<feature type="binding site" evidence="5">
    <location>
        <position position="227"/>
    </location>
    <ligand>
        <name>(2E)-4-hydroxy-3-methylbut-2-enyl diphosphate</name>
        <dbReference type="ChEBI" id="CHEBI:128753"/>
    </ligand>
</feature>
<feature type="binding site" evidence="5">
    <location>
        <position position="269"/>
    </location>
    <ligand>
        <name>(2E)-4-hydroxy-3-methylbut-2-enyl diphosphate</name>
        <dbReference type="ChEBI" id="CHEBI:128753"/>
    </ligand>
</feature>
<feature type="binding site" evidence="5">
    <location>
        <position position="269"/>
    </location>
    <ligand>
        <name>dimethylallyl diphosphate</name>
        <dbReference type="ChEBI" id="CHEBI:57623"/>
    </ligand>
</feature>
<keyword evidence="3 5" id="KW-0408">Iron</keyword>
<feature type="active site" description="Proton donor" evidence="5">
    <location>
        <position position="129"/>
    </location>
</feature>
<organism evidence="6 7">
    <name type="scientific">Entotheonella factor</name>
    <dbReference type="NCBI Taxonomy" id="1429438"/>
    <lineage>
        <taxon>Bacteria</taxon>
        <taxon>Pseudomonadati</taxon>
        <taxon>Nitrospinota/Tectimicrobiota group</taxon>
        <taxon>Candidatus Tectimicrobiota</taxon>
        <taxon>Candidatus Entotheonellia</taxon>
        <taxon>Candidatus Entotheonellales</taxon>
        <taxon>Candidatus Entotheonellaceae</taxon>
        <taxon>Candidatus Entotheonella</taxon>
    </lineage>
</organism>
<dbReference type="UniPathway" id="UPA00059">
    <property type="reaction ID" value="UER00105"/>
</dbReference>
<evidence type="ECO:0000256" key="4">
    <source>
        <dbReference type="ARBA" id="ARBA00023014"/>
    </source>
</evidence>
<name>W4LNU0_ENTF1</name>
<comment type="function">
    <text evidence="5">Catalyzes the conversion of 1-hydroxy-2-methyl-2-(E)-butenyl 4-diphosphate (HMBPP) into a mixture of isopentenyl diphosphate (IPP) and dimethylallyl diphosphate (DMAPP). Acts in the terminal step of the DOXP/MEP pathway for isoprenoid precursor biosynthesis.</text>
</comment>
<feature type="binding site" evidence="5">
    <location>
        <position position="77"/>
    </location>
    <ligand>
        <name>dimethylallyl diphosphate</name>
        <dbReference type="ChEBI" id="CHEBI:57623"/>
    </ligand>
</feature>
<comment type="catalytic activity">
    <reaction evidence="5">
        <text>isopentenyl diphosphate + 2 oxidized [2Fe-2S]-[ferredoxin] + H2O = (2E)-4-hydroxy-3-methylbut-2-enyl diphosphate + 2 reduced [2Fe-2S]-[ferredoxin] + 2 H(+)</text>
        <dbReference type="Rhea" id="RHEA:24488"/>
        <dbReference type="Rhea" id="RHEA-COMP:10000"/>
        <dbReference type="Rhea" id="RHEA-COMP:10001"/>
        <dbReference type="ChEBI" id="CHEBI:15377"/>
        <dbReference type="ChEBI" id="CHEBI:15378"/>
        <dbReference type="ChEBI" id="CHEBI:33737"/>
        <dbReference type="ChEBI" id="CHEBI:33738"/>
        <dbReference type="ChEBI" id="CHEBI:128753"/>
        <dbReference type="ChEBI" id="CHEBI:128769"/>
        <dbReference type="EC" id="1.17.7.4"/>
    </reaction>
</comment>
<dbReference type="CDD" id="cd13944">
    <property type="entry name" value="lytB_ispH"/>
    <property type="match status" value="1"/>
</dbReference>
<dbReference type="InterPro" id="IPR003451">
    <property type="entry name" value="LytB/IspH"/>
</dbReference>
<dbReference type="GO" id="GO:0051745">
    <property type="term" value="F:4-hydroxy-3-methylbut-2-enyl diphosphate reductase activity"/>
    <property type="evidence" value="ECO:0007669"/>
    <property type="project" value="UniProtKB-UniRule"/>
</dbReference>
<dbReference type="GO" id="GO:0050992">
    <property type="term" value="P:dimethylallyl diphosphate biosynthetic process"/>
    <property type="evidence" value="ECO:0007669"/>
    <property type="project" value="UniProtKB-UniRule"/>
</dbReference>
<evidence type="ECO:0000313" key="7">
    <source>
        <dbReference type="Proteomes" id="UP000019141"/>
    </source>
</evidence>
<dbReference type="GO" id="GO:0051539">
    <property type="term" value="F:4 iron, 4 sulfur cluster binding"/>
    <property type="evidence" value="ECO:0007669"/>
    <property type="project" value="UniProtKB-UniRule"/>
</dbReference>
<feature type="binding site" evidence="5">
    <location>
        <position position="127"/>
    </location>
    <ligand>
        <name>dimethylallyl diphosphate</name>
        <dbReference type="ChEBI" id="CHEBI:57623"/>
    </ligand>
</feature>
<comment type="pathway">
    <text evidence="5">Isoprenoid biosynthesis; dimethylallyl diphosphate biosynthesis; dimethylallyl diphosphate from (2E)-4-hydroxy-3-methylbutenyl diphosphate: step 1/1.</text>
</comment>
<dbReference type="Proteomes" id="UP000019141">
    <property type="component" value="Unassembled WGS sequence"/>
</dbReference>